<evidence type="ECO:0000256" key="1">
    <source>
        <dbReference type="SAM" id="MobiDB-lite"/>
    </source>
</evidence>
<reference evidence="3 4" key="1">
    <citation type="journal article" date="2015" name="Plant Cell">
        <title>Oil accumulation by the oleaginous diatom Fistulifera solaris as revealed by the genome and transcriptome.</title>
        <authorList>
            <person name="Tanaka T."/>
            <person name="Maeda Y."/>
            <person name="Veluchamy A."/>
            <person name="Tanaka M."/>
            <person name="Abida H."/>
            <person name="Marechal E."/>
            <person name="Bowler C."/>
            <person name="Muto M."/>
            <person name="Sunaga Y."/>
            <person name="Tanaka M."/>
            <person name="Yoshino T."/>
            <person name="Taniguchi T."/>
            <person name="Fukuda Y."/>
            <person name="Nemoto M."/>
            <person name="Matsumoto M."/>
            <person name="Wong P.S."/>
            <person name="Aburatani S."/>
            <person name="Fujibuchi W."/>
        </authorList>
    </citation>
    <scope>NUCLEOTIDE SEQUENCE [LARGE SCALE GENOMIC DNA]</scope>
    <source>
        <strain evidence="3 4">JPCC DA0580</strain>
    </source>
</reference>
<keyword evidence="4" id="KW-1185">Reference proteome</keyword>
<feature type="compositionally biased region" description="Acidic residues" evidence="1">
    <location>
        <begin position="431"/>
        <end position="448"/>
    </location>
</feature>
<dbReference type="EMBL" id="BDSP01000055">
    <property type="protein sequence ID" value="GAX12764.1"/>
    <property type="molecule type" value="Genomic_DNA"/>
</dbReference>
<feature type="region of interest" description="Disordered" evidence="1">
    <location>
        <begin position="176"/>
        <end position="203"/>
    </location>
</feature>
<dbReference type="OrthoDB" id="47152at2759"/>
<proteinExistence type="predicted"/>
<dbReference type="InParanoid" id="A0A1Z5JFH8"/>
<feature type="region of interest" description="Disordered" evidence="1">
    <location>
        <begin position="431"/>
        <end position="477"/>
    </location>
</feature>
<feature type="region of interest" description="Disordered" evidence="1">
    <location>
        <begin position="133"/>
        <end position="164"/>
    </location>
</feature>
<gene>
    <name evidence="3" type="ORF">FisN_15Hh243</name>
</gene>
<feature type="signal peptide" evidence="2">
    <location>
        <begin position="1"/>
        <end position="19"/>
    </location>
</feature>
<dbReference type="Proteomes" id="UP000198406">
    <property type="component" value="Unassembled WGS sequence"/>
</dbReference>
<accession>A0A1Z5JFH8</accession>
<organism evidence="3 4">
    <name type="scientific">Fistulifera solaris</name>
    <name type="common">Oleaginous diatom</name>
    <dbReference type="NCBI Taxonomy" id="1519565"/>
    <lineage>
        <taxon>Eukaryota</taxon>
        <taxon>Sar</taxon>
        <taxon>Stramenopiles</taxon>
        <taxon>Ochrophyta</taxon>
        <taxon>Bacillariophyta</taxon>
        <taxon>Bacillariophyceae</taxon>
        <taxon>Bacillariophycidae</taxon>
        <taxon>Naviculales</taxon>
        <taxon>Naviculaceae</taxon>
        <taxon>Fistulifera</taxon>
    </lineage>
</organism>
<sequence length="477" mass="54502">MRYPFTLLILLSSLLLGGSFEWHTSGGGRPPLDRRAIAGLWKLTTCPTFPLKEFTVHPPSQKEKDEEELLLMLKEDGSFQQCQKNEEDIDQAWTRWQKSRQEKQEALDQLQYQFLHGTWDYRDGKLILAADRAEPSKSDDIRQCSKDPPTARSGENKKKPSDTLLTGRVVAKYSNKGKDRPLWREEENTNKDKEVTKDTSSNSNVDAYLSVPKGSVKVGRFFYPRNHPSFFDQPMYEPKKRGTVTLRQVLGALNMASDDEEEIMIEKFRNTDFHNKTFLLTSHPIGFRAAKDKRTEEKDQRPDNVRVMQIQFHANNTFSTVAGIGENILRGKFSIMGNLRDQFWMQVSRFGFGRSVSGSVYSEGNSISHEDAKSYWGTIGFQERMSKPLNSTINVTTTEAKQLIEVKGSVLFGWGIEPIPEARFIMRELTSDESEEEEDEDDDDDDDMNVLRFDSGKDLPTLGDEDGINLSNSDSFQ</sequence>
<comment type="caution">
    <text evidence="3">The sequence shown here is derived from an EMBL/GenBank/DDBJ whole genome shotgun (WGS) entry which is preliminary data.</text>
</comment>
<name>A0A1Z5JFH8_FISSO</name>
<evidence type="ECO:0000313" key="4">
    <source>
        <dbReference type="Proteomes" id="UP000198406"/>
    </source>
</evidence>
<feature type="chain" id="PRO_5012871054" evidence="2">
    <location>
        <begin position="20"/>
        <end position="477"/>
    </location>
</feature>
<feature type="compositionally biased region" description="Basic and acidic residues" evidence="1">
    <location>
        <begin position="133"/>
        <end position="145"/>
    </location>
</feature>
<keyword evidence="2" id="KW-0732">Signal</keyword>
<protein>
    <submittedName>
        <fullName evidence="3">Uncharacterized protein</fullName>
    </submittedName>
</protein>
<dbReference type="AlphaFoldDB" id="A0A1Z5JFH8"/>
<evidence type="ECO:0000256" key="2">
    <source>
        <dbReference type="SAM" id="SignalP"/>
    </source>
</evidence>
<evidence type="ECO:0000313" key="3">
    <source>
        <dbReference type="EMBL" id="GAX12764.1"/>
    </source>
</evidence>
<feature type="compositionally biased region" description="Basic and acidic residues" evidence="1">
    <location>
        <begin position="176"/>
        <end position="197"/>
    </location>
</feature>